<sequence length="218" mass="23113">MAPDTPLPMGSRSSLSESHESTAVPNASTNYGFNDSPRFDISDDAKVPVSPHQPTNHVHSLLSDKAPDTNEGDGGEKADHLVELLPGTADAIVQPIATLDGAGEVAVKRRGLFGLFQRGPKSMDQSPPGKAPTDDEDNGDDEPPPKVGLFTLFRFSTPLDWLLMFLGSVGGLAAGTSQPLMTIIFADILQSLSSYTYDSTVDHDAAVSSLNDAVYDML</sequence>
<organism evidence="5 6">
    <name type="scientific">Tieghemiomyces parasiticus</name>
    <dbReference type="NCBI Taxonomy" id="78921"/>
    <lineage>
        <taxon>Eukaryota</taxon>
        <taxon>Fungi</taxon>
        <taxon>Fungi incertae sedis</taxon>
        <taxon>Zoopagomycota</taxon>
        <taxon>Kickxellomycotina</taxon>
        <taxon>Dimargaritomycetes</taxon>
        <taxon>Dimargaritales</taxon>
        <taxon>Dimargaritaceae</taxon>
        <taxon>Tieghemiomyces</taxon>
    </lineage>
</organism>
<feature type="region of interest" description="Disordered" evidence="4">
    <location>
        <begin position="117"/>
        <end position="145"/>
    </location>
</feature>
<keyword evidence="6" id="KW-1185">Reference proteome</keyword>
<gene>
    <name evidence="5" type="ORF">IWQ60_012042</name>
</gene>
<keyword evidence="1" id="KW-0812">Transmembrane</keyword>
<keyword evidence="2" id="KW-1133">Transmembrane helix</keyword>
<evidence type="ECO:0000313" key="6">
    <source>
        <dbReference type="Proteomes" id="UP001150569"/>
    </source>
</evidence>
<evidence type="ECO:0000313" key="5">
    <source>
        <dbReference type="EMBL" id="KAJ1906597.1"/>
    </source>
</evidence>
<protein>
    <recommendedName>
        <fullName evidence="7">ABC transmembrane type-1 domain-containing protein</fullName>
    </recommendedName>
</protein>
<dbReference type="EMBL" id="JANBPT010001573">
    <property type="protein sequence ID" value="KAJ1906597.1"/>
    <property type="molecule type" value="Genomic_DNA"/>
</dbReference>
<dbReference type="AlphaFoldDB" id="A0A9W7ZMX0"/>
<keyword evidence="3" id="KW-0472">Membrane</keyword>
<accession>A0A9W7ZMX0</accession>
<feature type="region of interest" description="Disordered" evidence="4">
    <location>
        <begin position="1"/>
        <end position="77"/>
    </location>
</feature>
<feature type="compositionally biased region" description="Basic and acidic residues" evidence="4">
    <location>
        <begin position="37"/>
        <end position="46"/>
    </location>
</feature>
<dbReference type="GO" id="GO:0005524">
    <property type="term" value="F:ATP binding"/>
    <property type="evidence" value="ECO:0007669"/>
    <property type="project" value="InterPro"/>
</dbReference>
<dbReference type="OrthoDB" id="6500128at2759"/>
<dbReference type="GO" id="GO:0016020">
    <property type="term" value="C:membrane"/>
    <property type="evidence" value="ECO:0007669"/>
    <property type="project" value="InterPro"/>
</dbReference>
<dbReference type="Proteomes" id="UP001150569">
    <property type="component" value="Unassembled WGS sequence"/>
</dbReference>
<dbReference type="InterPro" id="IPR036640">
    <property type="entry name" value="ABC1_TM_sf"/>
</dbReference>
<evidence type="ECO:0000256" key="4">
    <source>
        <dbReference type="SAM" id="MobiDB-lite"/>
    </source>
</evidence>
<evidence type="ECO:0000256" key="1">
    <source>
        <dbReference type="ARBA" id="ARBA00022692"/>
    </source>
</evidence>
<name>A0A9W7ZMX0_9FUNG</name>
<reference evidence="5" key="1">
    <citation type="submission" date="2022-07" db="EMBL/GenBank/DDBJ databases">
        <title>Phylogenomic reconstructions and comparative analyses of Kickxellomycotina fungi.</title>
        <authorList>
            <person name="Reynolds N.K."/>
            <person name="Stajich J.E."/>
            <person name="Barry K."/>
            <person name="Grigoriev I.V."/>
            <person name="Crous P."/>
            <person name="Smith M.E."/>
        </authorList>
    </citation>
    <scope>NUCLEOTIDE SEQUENCE</scope>
    <source>
        <strain evidence="5">RSA 861</strain>
    </source>
</reference>
<evidence type="ECO:0000256" key="3">
    <source>
        <dbReference type="ARBA" id="ARBA00023136"/>
    </source>
</evidence>
<feature type="non-terminal residue" evidence="5">
    <location>
        <position position="218"/>
    </location>
</feature>
<evidence type="ECO:0008006" key="7">
    <source>
        <dbReference type="Google" id="ProtNLM"/>
    </source>
</evidence>
<comment type="caution">
    <text evidence="5">The sequence shown here is derived from an EMBL/GenBank/DDBJ whole genome shotgun (WGS) entry which is preliminary data.</text>
</comment>
<proteinExistence type="predicted"/>
<dbReference type="Gene3D" id="1.20.1560.10">
    <property type="entry name" value="ABC transporter type 1, transmembrane domain"/>
    <property type="match status" value="1"/>
</dbReference>
<evidence type="ECO:0000256" key="2">
    <source>
        <dbReference type="ARBA" id="ARBA00022989"/>
    </source>
</evidence>
<feature type="compositionally biased region" description="Polar residues" evidence="4">
    <location>
        <begin position="23"/>
        <end position="33"/>
    </location>
</feature>